<dbReference type="CDD" id="cd14014">
    <property type="entry name" value="STKc_PknB_like"/>
    <property type="match status" value="1"/>
</dbReference>
<evidence type="ECO:0000256" key="4">
    <source>
        <dbReference type="ARBA" id="ARBA00022840"/>
    </source>
</evidence>
<keyword evidence="4 6" id="KW-0067">ATP-binding</keyword>
<dbReference type="Gene3D" id="3.30.200.20">
    <property type="entry name" value="Phosphorylase Kinase, domain 1"/>
    <property type="match status" value="1"/>
</dbReference>
<organism evidence="8 9">
    <name type="scientific">Corallococcus exercitus</name>
    <dbReference type="NCBI Taxonomy" id="2316736"/>
    <lineage>
        <taxon>Bacteria</taxon>
        <taxon>Pseudomonadati</taxon>
        <taxon>Myxococcota</taxon>
        <taxon>Myxococcia</taxon>
        <taxon>Myxococcales</taxon>
        <taxon>Cystobacterineae</taxon>
        <taxon>Myxococcaceae</taxon>
        <taxon>Corallococcus</taxon>
    </lineage>
</organism>
<dbReference type="PROSITE" id="PS50011">
    <property type="entry name" value="PROTEIN_KINASE_DOM"/>
    <property type="match status" value="1"/>
</dbReference>
<keyword evidence="5" id="KW-0802">TPR repeat</keyword>
<dbReference type="Pfam" id="PF13490">
    <property type="entry name" value="zf-HC2"/>
    <property type="match status" value="1"/>
</dbReference>
<proteinExistence type="predicted"/>
<keyword evidence="2 6" id="KW-0547">Nucleotide-binding</keyword>
<dbReference type="OrthoDB" id="9801841at2"/>
<dbReference type="InterPro" id="IPR011009">
    <property type="entry name" value="Kinase-like_dom_sf"/>
</dbReference>
<dbReference type="Pfam" id="PF13432">
    <property type="entry name" value="TPR_16"/>
    <property type="match status" value="1"/>
</dbReference>
<evidence type="ECO:0000256" key="2">
    <source>
        <dbReference type="ARBA" id="ARBA00022741"/>
    </source>
</evidence>
<evidence type="ECO:0000256" key="5">
    <source>
        <dbReference type="PROSITE-ProRule" id="PRU00339"/>
    </source>
</evidence>
<dbReference type="PROSITE" id="PS50005">
    <property type="entry name" value="TPR"/>
    <property type="match status" value="1"/>
</dbReference>
<dbReference type="Gene3D" id="1.25.40.10">
    <property type="entry name" value="Tetratricopeptide repeat domain"/>
    <property type="match status" value="3"/>
</dbReference>
<dbReference type="Pfam" id="PF13424">
    <property type="entry name" value="TPR_12"/>
    <property type="match status" value="2"/>
</dbReference>
<comment type="caution">
    <text evidence="8">The sequence shown here is derived from an EMBL/GenBank/DDBJ whole genome shotgun (WGS) entry which is preliminary data.</text>
</comment>
<protein>
    <submittedName>
        <fullName evidence="8">Tetratricopeptide repeat protein</fullName>
    </submittedName>
</protein>
<evidence type="ECO:0000313" key="9">
    <source>
        <dbReference type="Proteomes" id="UP000563426"/>
    </source>
</evidence>
<dbReference type="GO" id="GO:0004674">
    <property type="term" value="F:protein serine/threonine kinase activity"/>
    <property type="evidence" value="ECO:0007669"/>
    <property type="project" value="TreeGrafter"/>
</dbReference>
<dbReference type="EMBL" id="JABFJV010000106">
    <property type="protein sequence ID" value="NOK35375.1"/>
    <property type="molecule type" value="Genomic_DNA"/>
</dbReference>
<name>A0A3A8I057_9BACT</name>
<dbReference type="PROSITE" id="PS00107">
    <property type="entry name" value="PROTEIN_KINASE_ATP"/>
    <property type="match status" value="1"/>
</dbReference>
<feature type="repeat" description="TPR" evidence="5">
    <location>
        <begin position="677"/>
        <end position="710"/>
    </location>
</feature>
<dbReference type="RefSeq" id="WP_120526794.1">
    <property type="nucleotide sequence ID" value="NZ_JABFJV010000106.1"/>
</dbReference>
<dbReference type="SUPFAM" id="SSF56112">
    <property type="entry name" value="Protein kinase-like (PK-like)"/>
    <property type="match status" value="1"/>
</dbReference>
<keyword evidence="9" id="KW-1185">Reference proteome</keyword>
<dbReference type="InterPro" id="IPR027383">
    <property type="entry name" value="Znf_put"/>
</dbReference>
<dbReference type="InterPro" id="IPR008271">
    <property type="entry name" value="Ser/Thr_kinase_AS"/>
</dbReference>
<dbReference type="InterPro" id="IPR011990">
    <property type="entry name" value="TPR-like_helical_dom_sf"/>
</dbReference>
<evidence type="ECO:0000256" key="1">
    <source>
        <dbReference type="ARBA" id="ARBA00022679"/>
    </source>
</evidence>
<evidence type="ECO:0000256" key="6">
    <source>
        <dbReference type="PROSITE-ProRule" id="PRU10141"/>
    </source>
</evidence>
<dbReference type="InterPro" id="IPR019734">
    <property type="entry name" value="TPR_rpt"/>
</dbReference>
<dbReference type="SUPFAM" id="SSF48452">
    <property type="entry name" value="TPR-like"/>
    <property type="match status" value="3"/>
</dbReference>
<dbReference type="Pfam" id="PF00069">
    <property type="entry name" value="Pkinase"/>
    <property type="match status" value="1"/>
</dbReference>
<dbReference type="PANTHER" id="PTHR43289">
    <property type="entry name" value="MITOGEN-ACTIVATED PROTEIN KINASE KINASE KINASE 20-RELATED"/>
    <property type="match status" value="1"/>
</dbReference>
<keyword evidence="3" id="KW-0418">Kinase</keyword>
<feature type="binding site" evidence="6">
    <location>
        <position position="98"/>
    </location>
    <ligand>
        <name>ATP</name>
        <dbReference type="ChEBI" id="CHEBI:30616"/>
    </ligand>
</feature>
<dbReference type="GO" id="GO:0005524">
    <property type="term" value="F:ATP binding"/>
    <property type="evidence" value="ECO:0007669"/>
    <property type="project" value="UniProtKB-UniRule"/>
</dbReference>
<dbReference type="PROSITE" id="PS00108">
    <property type="entry name" value="PROTEIN_KINASE_ST"/>
    <property type="match status" value="1"/>
</dbReference>
<dbReference type="AlphaFoldDB" id="A0A3A8I057"/>
<dbReference type="Proteomes" id="UP000563426">
    <property type="component" value="Unassembled WGS sequence"/>
</dbReference>
<evidence type="ECO:0000256" key="3">
    <source>
        <dbReference type="ARBA" id="ARBA00022777"/>
    </source>
</evidence>
<evidence type="ECO:0000259" key="7">
    <source>
        <dbReference type="PROSITE" id="PS50011"/>
    </source>
</evidence>
<feature type="domain" description="Protein kinase" evidence="7">
    <location>
        <begin position="69"/>
        <end position="350"/>
    </location>
</feature>
<keyword evidence="1" id="KW-0808">Transferase</keyword>
<sequence length="1027" mass="112033">MTACPDETTLSDFLEGRLSEEVRARVVAHLEGCADCQWVLAVGNDALPGDAAPEPRPPPLARGATLSRYVVLERLGAGAMGVVYAAYDPELDRQVALKVVRPEGRHVEELQRRLLLEAQALARLSHPHVVTLYDVGTYGECVFLAMELVDGTTLQGWLQTPRAWADVLRIFQDAGRGLAAAHAAGLVHRDFKPANVLVGKSGGVWVTDFGMARPLNREQGLAARVEPKAATSTLSPLTRTGVLLGTPAYMAPELVRGQRADALSDQFSFCVALYEALFGVRPFEGDSLEEMARAAEEGRVRPPPRDVKVPARLRRAVLRGLRARPEERFASMEALLTALTPPSRRERVWVATAVVASLLVGALVYGLAPRHPTRCEQEVAKLAGAWGPARRERIHAAFLATGVPYAAKAWDTMAATLDAHAAQWRTLRTEACLAATVDDMSMAWQTETCLDARLWQFAAVAEVLERADARTVQNAQQLAASLEGLTGCKDTSALSSRPQPPDALAARVDTARRKLTQAQASLEAGRYPEGLALTTALLGEIQGLDFRPLEAEVLLAHGTLLAQNGKLKDAEDHLYKAVFAAEAGHDDEMAARAWSLLVWVVGDLQARAADVERIIQHAQAAVTRLGPERFPSVTMDLNLWLGAVLIQQGKLDRAEAEISQGLALARKTYGEDHLRTAHFMHNLGRIYSRQNRNEEALALHRQVLALRERHLGPQHPLLTATLNSLAGAYMGLGQLDEAIALWRRIIQITDAAHLPEHVGLANSLGNLGTALRGKGELDEARRSLERGRDILERIHGPDHPQVAVMLEELALVAHDAGRFDEALRLATDGLARIRRSLGPETPRAQSILRSRGRILLKLGRTAEARKDLLAALKLLEKEEGPDGPSATFVHHYLADVAMAEGNAREALGQCKHALMLDERRLSPRSLMIAADLSCIGEALLAQKAPAEAEPLLERARQIQQQLTGEAMLAGWTSFLLARALSEKRTNPDPVRAAALAEEARVKLAALGVKARKDLEQVLAWQRREARR</sequence>
<reference evidence="8 9" key="1">
    <citation type="submission" date="2020-05" db="EMBL/GenBank/DDBJ databases">
        <authorList>
            <person name="Whitworth D."/>
        </authorList>
    </citation>
    <scope>NUCLEOTIDE SEQUENCE [LARGE SCALE GENOMIC DNA]</scope>
    <source>
        <strain evidence="8 9">AB043B</strain>
    </source>
</reference>
<dbReference type="InterPro" id="IPR000719">
    <property type="entry name" value="Prot_kinase_dom"/>
</dbReference>
<dbReference type="Gene3D" id="1.10.510.10">
    <property type="entry name" value="Transferase(Phosphotransferase) domain 1"/>
    <property type="match status" value="1"/>
</dbReference>
<gene>
    <name evidence="8" type="ORF">HMI49_19410</name>
</gene>
<dbReference type="PANTHER" id="PTHR43289:SF6">
    <property type="entry name" value="SERINE_THREONINE-PROTEIN KINASE NEKL-3"/>
    <property type="match status" value="1"/>
</dbReference>
<dbReference type="SMART" id="SM00028">
    <property type="entry name" value="TPR"/>
    <property type="match status" value="9"/>
</dbReference>
<evidence type="ECO:0000313" key="8">
    <source>
        <dbReference type="EMBL" id="NOK35375.1"/>
    </source>
</evidence>
<accession>A0A3A8I057</accession>
<dbReference type="InterPro" id="IPR017441">
    <property type="entry name" value="Protein_kinase_ATP_BS"/>
</dbReference>